<dbReference type="SUPFAM" id="SSF52402">
    <property type="entry name" value="Adenine nucleotide alpha hydrolases-like"/>
    <property type="match status" value="2"/>
</dbReference>
<feature type="domain" description="UspA" evidence="2">
    <location>
        <begin position="139"/>
        <end position="268"/>
    </location>
</feature>
<gene>
    <name evidence="3" type="ORF">EDC30_101250</name>
</gene>
<comment type="caution">
    <text evidence="3">The sequence shown here is derived from an EMBL/GenBank/DDBJ whole genome shotgun (WGS) entry which is preliminary data.</text>
</comment>
<feature type="domain" description="UspA" evidence="2">
    <location>
        <begin position="57"/>
        <end position="126"/>
    </location>
</feature>
<dbReference type="Pfam" id="PF00582">
    <property type="entry name" value="Usp"/>
    <property type="match status" value="3"/>
</dbReference>
<dbReference type="PANTHER" id="PTHR46268:SF6">
    <property type="entry name" value="UNIVERSAL STRESS PROTEIN UP12"/>
    <property type="match status" value="1"/>
</dbReference>
<organism evidence="3 4">
    <name type="scientific">Paucimonas lemoignei</name>
    <name type="common">Pseudomonas lemoignei</name>
    <dbReference type="NCBI Taxonomy" id="29443"/>
    <lineage>
        <taxon>Bacteria</taxon>
        <taxon>Pseudomonadati</taxon>
        <taxon>Pseudomonadota</taxon>
        <taxon>Betaproteobacteria</taxon>
        <taxon>Burkholderiales</taxon>
        <taxon>Burkholderiaceae</taxon>
        <taxon>Paucimonas</taxon>
    </lineage>
</organism>
<dbReference type="RefSeq" id="WP_165973685.1">
    <property type="nucleotide sequence ID" value="NZ_SLZQ01000001.1"/>
</dbReference>
<evidence type="ECO:0000313" key="4">
    <source>
        <dbReference type="Proteomes" id="UP000295382"/>
    </source>
</evidence>
<keyword evidence="4" id="KW-1185">Reference proteome</keyword>
<dbReference type="EMBL" id="SLZQ01000001">
    <property type="protein sequence ID" value="TCS39295.1"/>
    <property type="molecule type" value="Genomic_DNA"/>
</dbReference>
<dbReference type="Gene3D" id="3.40.50.620">
    <property type="entry name" value="HUPs"/>
    <property type="match status" value="2"/>
</dbReference>
<protein>
    <submittedName>
        <fullName evidence="3">Nucleotide-binding universal stress UspA family protein</fullName>
    </submittedName>
</protein>
<sequence length="285" mass="30036">MNDFDSILLPLDGSAEAAKGIGCAVWLARALGATLHVLHATDQPLPVREALDRLHMHGGAQAKLVVHQLTGDPANAVLEAIDAHGVKLLVMSAGGESASTGNAPPHHLGKVAQSVLSHVSLPVMLLPLHYRETVPWTSMLAAASGEAVADQALEAAARLAAALGLKIAVVHSEGGPLSSYADTMHHEYPLRIVELVQRGLASCRTEECRCVEQVILRPGDPATVLLEQVAQRSSSVLALGWHGAFAAGRALVFKRLLEEANCALLLVRGEDGQHAHLMVGNEIDD</sequence>
<name>A0A4R3I3M3_PAULE</name>
<dbReference type="InterPro" id="IPR014729">
    <property type="entry name" value="Rossmann-like_a/b/a_fold"/>
</dbReference>
<dbReference type="Proteomes" id="UP000295382">
    <property type="component" value="Unassembled WGS sequence"/>
</dbReference>
<accession>A0A4R3I3M3</accession>
<evidence type="ECO:0000256" key="1">
    <source>
        <dbReference type="ARBA" id="ARBA00008791"/>
    </source>
</evidence>
<comment type="similarity">
    <text evidence="1">Belongs to the universal stress protein A family.</text>
</comment>
<dbReference type="AlphaFoldDB" id="A0A4R3I3M3"/>
<evidence type="ECO:0000259" key="2">
    <source>
        <dbReference type="Pfam" id="PF00582"/>
    </source>
</evidence>
<reference evidence="3 4" key="1">
    <citation type="submission" date="2019-03" db="EMBL/GenBank/DDBJ databases">
        <title>Genomic Encyclopedia of Type Strains, Phase IV (KMG-IV): sequencing the most valuable type-strain genomes for metagenomic binning, comparative biology and taxonomic classification.</title>
        <authorList>
            <person name="Goeker M."/>
        </authorList>
    </citation>
    <scope>NUCLEOTIDE SEQUENCE [LARGE SCALE GENOMIC DNA]</scope>
    <source>
        <strain evidence="3 4">DSM 7445</strain>
    </source>
</reference>
<evidence type="ECO:0000313" key="3">
    <source>
        <dbReference type="EMBL" id="TCS39295.1"/>
    </source>
</evidence>
<feature type="domain" description="UspA" evidence="2">
    <location>
        <begin position="4"/>
        <end position="46"/>
    </location>
</feature>
<dbReference type="InterPro" id="IPR006016">
    <property type="entry name" value="UspA"/>
</dbReference>
<proteinExistence type="inferred from homology"/>
<dbReference type="InterPro" id="IPR006015">
    <property type="entry name" value="Universal_stress_UspA"/>
</dbReference>
<dbReference type="CDD" id="cd00293">
    <property type="entry name" value="USP-like"/>
    <property type="match status" value="1"/>
</dbReference>
<dbReference type="PANTHER" id="PTHR46268">
    <property type="entry name" value="STRESS RESPONSE PROTEIN NHAX"/>
    <property type="match status" value="1"/>
</dbReference>
<dbReference type="PRINTS" id="PR01438">
    <property type="entry name" value="UNVRSLSTRESS"/>
</dbReference>